<reference evidence="1" key="1">
    <citation type="journal article" date="2014" name="Nucleic Acids Res.">
        <title>The evolutionary dynamics of variant antigen genes in Babesia reveal a history of genomic innovation underlying host-parasite interaction.</title>
        <authorList>
            <person name="Jackson A.P."/>
            <person name="Otto T.D."/>
            <person name="Darby A."/>
            <person name="Ramaprasad A."/>
            <person name="Xia D."/>
            <person name="Echaide I.E."/>
            <person name="Farber M."/>
            <person name="Gahlot S."/>
            <person name="Gamble J."/>
            <person name="Gupta D."/>
            <person name="Gupta Y."/>
            <person name="Jackson L."/>
            <person name="Malandrin L."/>
            <person name="Malas T.B."/>
            <person name="Moussa E."/>
            <person name="Nair M."/>
            <person name="Reid AJ."/>
            <person name="Sanders M."/>
            <person name="Sharma J."/>
            <person name="Tracey A."/>
            <person name="Quail M.A."/>
            <person name="Weir W."/>
            <person name="Wastling J.M."/>
            <person name="Hall N."/>
            <person name="Willadsen P."/>
            <person name="Lingelbach K."/>
            <person name="Shiels B."/>
            <person name="Tait A."/>
            <person name="Berriman M."/>
            <person name="Allred D.R."/>
            <person name="Pain A."/>
        </authorList>
    </citation>
    <scope>NUCLEOTIDE SEQUENCE</scope>
    <source>
        <strain evidence="1">Bond</strain>
    </source>
</reference>
<reference evidence="1" key="2">
    <citation type="submission" date="2014-06" db="EMBL/GenBank/DDBJ databases">
        <authorList>
            <person name="Aslett M."/>
            <person name="De Silva Nishadi"/>
        </authorList>
    </citation>
    <scope>NUCLEOTIDE SEQUENCE</scope>
    <source>
        <strain evidence="1">Bond</strain>
    </source>
</reference>
<sequence>MPTILSLMMLLKKLWRTLSPSSLALVTLLVNLEDLLVRVRVLRKPLRMLLKLVSTIIPTLKMT</sequence>
<dbReference type="RefSeq" id="XP_012770783.1">
    <property type="nucleotide sequence ID" value="XM_012915329.1"/>
</dbReference>
<gene>
    <name evidence="1" type="ORF">BBBOND_0004990</name>
</gene>
<dbReference type="EMBL" id="LK055196">
    <property type="protein sequence ID" value="CDR71840.1"/>
    <property type="molecule type" value="Genomic_DNA"/>
</dbReference>
<name>A0A061BK28_BABBI</name>
<proteinExistence type="predicted"/>
<organism evidence="1">
    <name type="scientific">Babesia bigemina</name>
    <dbReference type="NCBI Taxonomy" id="5866"/>
    <lineage>
        <taxon>Eukaryota</taxon>
        <taxon>Sar</taxon>
        <taxon>Alveolata</taxon>
        <taxon>Apicomplexa</taxon>
        <taxon>Aconoidasida</taxon>
        <taxon>Piroplasmida</taxon>
        <taxon>Babesiidae</taxon>
        <taxon>Babesia</taxon>
    </lineage>
</organism>
<dbReference type="VEuPathDB" id="PiroplasmaDB:BBBOND_0004990"/>
<dbReference type="AlphaFoldDB" id="A0A061BK28"/>
<evidence type="ECO:0000313" key="1">
    <source>
        <dbReference type="EMBL" id="CDR71840.1"/>
    </source>
</evidence>
<dbReference type="KEGG" id="bbig:BBBOND_0004990"/>
<dbReference type="GeneID" id="24562057"/>
<protein>
    <submittedName>
        <fullName evidence="1">Uncharacterized protein</fullName>
    </submittedName>
</protein>
<accession>A0A061BK28</accession>